<dbReference type="CDD" id="cd04485">
    <property type="entry name" value="DnaE_OBF"/>
    <property type="match status" value="1"/>
</dbReference>
<evidence type="ECO:0000259" key="9">
    <source>
        <dbReference type="Pfam" id="PF01336"/>
    </source>
</evidence>
<dbReference type="Pfam" id="PF14579">
    <property type="entry name" value="HHH_6"/>
    <property type="match status" value="1"/>
</dbReference>
<dbReference type="PATRIC" id="fig|1502.177.peg.3648"/>
<evidence type="ECO:0000259" key="10">
    <source>
        <dbReference type="Pfam" id="PF07733"/>
    </source>
</evidence>
<keyword evidence="13" id="KW-0614">Plasmid</keyword>
<dbReference type="GO" id="GO:0008408">
    <property type="term" value="F:3'-5' exonuclease activity"/>
    <property type="evidence" value="ECO:0007669"/>
    <property type="project" value="InterPro"/>
</dbReference>
<dbReference type="GO" id="GO:0003676">
    <property type="term" value="F:nucleic acid binding"/>
    <property type="evidence" value="ECO:0007669"/>
    <property type="project" value="InterPro"/>
</dbReference>
<keyword evidence="5 13" id="KW-0548">Nucleotidyltransferase</keyword>
<comment type="similarity">
    <text evidence="2">Belongs to the DNA polymerase type-C family. DnaE subfamily.</text>
</comment>
<evidence type="ECO:0000256" key="8">
    <source>
        <dbReference type="ARBA" id="ARBA00049244"/>
    </source>
</evidence>
<evidence type="ECO:0000256" key="7">
    <source>
        <dbReference type="ARBA" id="ARBA00022932"/>
    </source>
</evidence>
<dbReference type="GO" id="GO:0003887">
    <property type="term" value="F:DNA-directed DNA polymerase activity"/>
    <property type="evidence" value="ECO:0007669"/>
    <property type="project" value="UniProtKB-KW"/>
</dbReference>
<dbReference type="Pfam" id="PF01336">
    <property type="entry name" value="tRNA_anti-codon"/>
    <property type="match status" value="1"/>
</dbReference>
<dbReference type="GO" id="GO:0006260">
    <property type="term" value="P:DNA replication"/>
    <property type="evidence" value="ECO:0007669"/>
    <property type="project" value="UniProtKB-KW"/>
</dbReference>
<evidence type="ECO:0000313" key="13">
    <source>
        <dbReference type="EMBL" id="AMN31353.1"/>
    </source>
</evidence>
<dbReference type="InterPro" id="IPR012340">
    <property type="entry name" value="NA-bd_OB-fold"/>
</dbReference>
<dbReference type="InterPro" id="IPR040982">
    <property type="entry name" value="DNA_pol3_finger"/>
</dbReference>
<dbReference type="InterPro" id="IPR011708">
    <property type="entry name" value="DNA_pol3_alpha_NTPase_dom"/>
</dbReference>
<dbReference type="Gene3D" id="2.40.50.140">
    <property type="entry name" value="Nucleic acid-binding proteins"/>
    <property type="match status" value="1"/>
</dbReference>
<dbReference type="NCBIfam" id="TIGR00594">
    <property type="entry name" value="polc"/>
    <property type="match status" value="1"/>
</dbReference>
<dbReference type="InterPro" id="IPR029460">
    <property type="entry name" value="DNAPol_HHH"/>
</dbReference>
<dbReference type="InterPro" id="IPR004365">
    <property type="entry name" value="NA-bd_OB_tRNA"/>
</dbReference>
<dbReference type="InterPro" id="IPR041931">
    <property type="entry name" value="DNA_pol3_alpha_thumb_dom"/>
</dbReference>
<proteinExistence type="inferred from homology"/>
<geneLocation type="plasmid" evidence="13 14">
    <name>pJFP838A</name>
</geneLocation>
<comment type="catalytic activity">
    <reaction evidence="8">
        <text>DNA(n) + a 2'-deoxyribonucleoside 5'-triphosphate = DNA(n+1) + diphosphate</text>
        <dbReference type="Rhea" id="RHEA:22508"/>
        <dbReference type="Rhea" id="RHEA-COMP:17339"/>
        <dbReference type="Rhea" id="RHEA-COMP:17340"/>
        <dbReference type="ChEBI" id="CHEBI:33019"/>
        <dbReference type="ChEBI" id="CHEBI:61560"/>
        <dbReference type="ChEBI" id="CHEBI:173112"/>
        <dbReference type="EC" id="2.7.7.7"/>
    </reaction>
</comment>
<evidence type="ECO:0000256" key="4">
    <source>
        <dbReference type="ARBA" id="ARBA00022679"/>
    </source>
</evidence>
<dbReference type="Proteomes" id="UP000070260">
    <property type="component" value="Plasmid pJFP838A"/>
</dbReference>
<feature type="domain" description="OB" evidence="9">
    <location>
        <begin position="649"/>
        <end position="724"/>
    </location>
</feature>
<organism evidence="13 14">
    <name type="scientific">Clostridium perfringens</name>
    <dbReference type="NCBI Taxonomy" id="1502"/>
    <lineage>
        <taxon>Bacteria</taxon>
        <taxon>Bacillati</taxon>
        <taxon>Bacillota</taxon>
        <taxon>Clostridia</taxon>
        <taxon>Eubacteriales</taxon>
        <taxon>Clostridiaceae</taxon>
        <taxon>Clostridium</taxon>
    </lineage>
</organism>
<evidence type="ECO:0000256" key="2">
    <source>
        <dbReference type="ARBA" id="ARBA00009496"/>
    </source>
</evidence>
<dbReference type="EC" id="2.7.7.7" evidence="3"/>
<gene>
    <name evidence="13" type="ORF">JFP838_pA0437</name>
</gene>
<evidence type="ECO:0000256" key="5">
    <source>
        <dbReference type="ARBA" id="ARBA00022695"/>
    </source>
</evidence>
<dbReference type="RefSeq" id="WP_061429930.1">
    <property type="nucleotide sequence ID" value="NZ_CP013615.1"/>
</dbReference>
<accession>A0A140GS44</accession>
<dbReference type="InterPro" id="IPR004805">
    <property type="entry name" value="DnaE2/DnaE/PolC"/>
</dbReference>
<dbReference type="Pfam" id="PF17657">
    <property type="entry name" value="DNA_pol3_finger"/>
    <property type="match status" value="1"/>
</dbReference>
<dbReference type="AlphaFoldDB" id="A0A140GS44"/>
<dbReference type="EMBL" id="CP013615">
    <property type="protein sequence ID" value="AMN31353.1"/>
    <property type="molecule type" value="Genomic_DNA"/>
</dbReference>
<reference evidence="13 14" key="1">
    <citation type="journal article" date="2016" name="PLoS ONE">
        <title>Plasmid Characterization and Chromosome Analysis of Two netF+ Clostridium perfringens Isolates Associated with Foal and Canine Necrotizing Enteritis.</title>
        <authorList>
            <person name="Mehdizadeh Gohari I."/>
            <person name="Kropinski A.M."/>
            <person name="Weese S.J."/>
            <person name="Parreira V.R."/>
            <person name="Whitehead A.E."/>
            <person name="Boerlin P."/>
            <person name="Prescott J.F."/>
        </authorList>
    </citation>
    <scope>NUCLEOTIDE SEQUENCE [LARGE SCALE GENOMIC DNA]</scope>
    <source>
        <strain evidence="13 14">JP838</strain>
        <plasmid evidence="14">Plasmid pJFP838A</plasmid>
    </source>
</reference>
<feature type="domain" description="DNA polymerase III alpha subunit finger" evidence="12">
    <location>
        <begin position="180"/>
        <end position="343"/>
    </location>
</feature>
<evidence type="ECO:0000256" key="1">
    <source>
        <dbReference type="ARBA" id="ARBA00004496"/>
    </source>
</evidence>
<dbReference type="Pfam" id="PF07733">
    <property type="entry name" value="DNA_pol3_alpha"/>
    <property type="match status" value="1"/>
</dbReference>
<feature type="domain" description="DNA polymerase helix-hairpin-helix motif" evidence="11">
    <location>
        <begin position="437"/>
        <end position="525"/>
    </location>
</feature>
<evidence type="ECO:0000259" key="12">
    <source>
        <dbReference type="Pfam" id="PF17657"/>
    </source>
</evidence>
<name>A0A140GS44_CLOPF</name>
<protein>
    <recommendedName>
        <fullName evidence="3">DNA-directed DNA polymerase</fullName>
        <ecNumber evidence="3">2.7.7.7</ecNumber>
    </recommendedName>
</protein>
<evidence type="ECO:0000313" key="14">
    <source>
        <dbReference type="Proteomes" id="UP000070260"/>
    </source>
</evidence>
<dbReference type="Gene3D" id="1.10.10.1600">
    <property type="entry name" value="Bacterial DNA polymerase III alpha subunit, thumb domain"/>
    <property type="match status" value="1"/>
</dbReference>
<keyword evidence="6" id="KW-0235">DNA replication</keyword>
<keyword evidence="7" id="KW-0239">DNA-directed DNA polymerase</keyword>
<evidence type="ECO:0000259" key="11">
    <source>
        <dbReference type="Pfam" id="PF14579"/>
    </source>
</evidence>
<feature type="domain" description="Bacterial DNA polymerase III alpha subunit NTPase" evidence="10">
    <location>
        <begin position="13"/>
        <end position="169"/>
    </location>
</feature>
<dbReference type="Gene3D" id="1.10.150.870">
    <property type="match status" value="1"/>
</dbReference>
<evidence type="ECO:0000256" key="3">
    <source>
        <dbReference type="ARBA" id="ARBA00012417"/>
    </source>
</evidence>
<sequence length="813" mass="92974">MEIISKTYLSLYFEDSRREEVINYVKEKYGEECVSRIITFGTLASKMVLRDVGRVLDLPLTLVDKIAKLVPVEPKMTLNKALEQNVELRDLYESDETVKNLINIAKRLEGLPKNMSEHACGVLIARSSVNDYIPQVIMKDQNTGVSEAVTQYNMAECEEMGVLKMDFLGLRTMGVFSLTIKYINEKRIKEGKKPLTLSDVPINDVNVYKYISQGNTFGVFQLESPGMTSFMEQLFQDVNKNSNGDELFERLIAGISLYRPGPIDEIPNYIKNMLNPNDIVYDMPQLKSILSNTYNVIVYQEQCMFIVRELAGFSKGDADNVRKAFAKKKDEMIDPLGKKFLYGEVDSEGNIITEGCLRRGISEELATQIWEKMRKFGRYAFNKSHATGYADIAIRTAWFAYYYPVEYFTATLNSYLLGKGSASEKITLYLSICKKLKIDILQPDVNLSDRLFSVDGDSIRFGLKGIRDMGKISDSIMEEKKYRGNFNSFQDFVERMAVNYCVNKKVMEALVYSGAVDGFEKTRRSKLLAIPLFTKLASSEKKHANQLSLFDLANNIEDENVRENILEIKDINVPDIEEFDSQYKLKKEKEYSGYYITGHPLDKYDKYFKDKNIIECGYLLDNADDEEFDEEGNNIIRLDDKGSMIGEYITIAGIIKEERRKVTKNNDLMSLFKIEDRTGEVSVVAFPKQYSKYQNMIYDGAIVLLKGKVDSNDYGLQIQVQSVVDIKTIALSNTPSKIIVTGSKYLNKSREQFKAIRELINSNEIEKGDTEIFFVNNGVEYKVSDKSVAHSYKLLQKLQYIVNERNVIVKYVS</sequence>
<dbReference type="SUPFAM" id="SSF50249">
    <property type="entry name" value="Nucleic acid-binding proteins"/>
    <property type="match status" value="1"/>
</dbReference>
<evidence type="ECO:0000256" key="6">
    <source>
        <dbReference type="ARBA" id="ARBA00022705"/>
    </source>
</evidence>
<comment type="subcellular location">
    <subcellularLocation>
        <location evidence="1">Cytoplasm</location>
    </subcellularLocation>
</comment>
<dbReference type="GO" id="GO:0005737">
    <property type="term" value="C:cytoplasm"/>
    <property type="evidence" value="ECO:0007669"/>
    <property type="project" value="UniProtKB-SubCell"/>
</dbReference>
<dbReference type="PANTHER" id="PTHR32294">
    <property type="entry name" value="DNA POLYMERASE III SUBUNIT ALPHA"/>
    <property type="match status" value="1"/>
</dbReference>
<keyword evidence="4 13" id="KW-0808">Transferase</keyword>
<dbReference type="PANTHER" id="PTHR32294:SF0">
    <property type="entry name" value="DNA POLYMERASE III SUBUNIT ALPHA"/>
    <property type="match status" value="1"/>
</dbReference>